<name>A0A1F7H1H2_9BACT</name>
<dbReference type="EMBL" id="MFZM01000004">
    <property type="protein sequence ID" value="OGK24706.1"/>
    <property type="molecule type" value="Genomic_DNA"/>
</dbReference>
<protein>
    <submittedName>
        <fullName evidence="2">Uncharacterized protein</fullName>
    </submittedName>
</protein>
<evidence type="ECO:0000313" key="2">
    <source>
        <dbReference type="EMBL" id="OGK24706.1"/>
    </source>
</evidence>
<organism evidence="2 3">
    <name type="scientific">Candidatus Roizmanbacteria bacterium RIFCSPHIGHO2_02_FULL_37_24</name>
    <dbReference type="NCBI Taxonomy" id="1802037"/>
    <lineage>
        <taxon>Bacteria</taxon>
        <taxon>Candidatus Roizmaniibacteriota</taxon>
    </lineage>
</organism>
<reference evidence="2 3" key="1">
    <citation type="journal article" date="2016" name="Nat. Commun.">
        <title>Thousands of microbial genomes shed light on interconnected biogeochemical processes in an aquifer system.</title>
        <authorList>
            <person name="Anantharaman K."/>
            <person name="Brown C.T."/>
            <person name="Hug L.A."/>
            <person name="Sharon I."/>
            <person name="Castelle C.J."/>
            <person name="Probst A.J."/>
            <person name="Thomas B.C."/>
            <person name="Singh A."/>
            <person name="Wilkins M.J."/>
            <person name="Karaoz U."/>
            <person name="Brodie E.L."/>
            <person name="Williams K.H."/>
            <person name="Hubbard S.S."/>
            <person name="Banfield J.F."/>
        </authorList>
    </citation>
    <scope>NUCLEOTIDE SEQUENCE [LARGE SCALE GENOMIC DNA]</scope>
</reference>
<gene>
    <name evidence="2" type="ORF">A3C24_01115</name>
</gene>
<keyword evidence="1" id="KW-1133">Transmembrane helix</keyword>
<sequence>MPRKTKKQKKQADQRRMYITHLPPSIADGQINRSLEIPVRKKKIIEVITYTESDYDKKLRKFTLSDMKKTFLITSFLFILQLVIFYAYTQGLLVKVIP</sequence>
<dbReference type="AlphaFoldDB" id="A0A1F7H1H2"/>
<comment type="caution">
    <text evidence="2">The sequence shown here is derived from an EMBL/GenBank/DDBJ whole genome shotgun (WGS) entry which is preliminary data.</text>
</comment>
<proteinExistence type="predicted"/>
<feature type="transmembrane region" description="Helical" evidence="1">
    <location>
        <begin position="70"/>
        <end position="88"/>
    </location>
</feature>
<evidence type="ECO:0000313" key="3">
    <source>
        <dbReference type="Proteomes" id="UP000177159"/>
    </source>
</evidence>
<evidence type="ECO:0000256" key="1">
    <source>
        <dbReference type="SAM" id="Phobius"/>
    </source>
</evidence>
<keyword evidence="1" id="KW-0472">Membrane</keyword>
<dbReference type="Proteomes" id="UP000177159">
    <property type="component" value="Unassembled WGS sequence"/>
</dbReference>
<accession>A0A1F7H1H2</accession>
<keyword evidence="1" id="KW-0812">Transmembrane</keyword>